<dbReference type="Proteomes" id="UP000783686">
    <property type="component" value="Unassembled WGS sequence"/>
</dbReference>
<name>A0A811KK90_9BILA</name>
<keyword evidence="4" id="KW-1185">Reference proteome</keyword>
<reference evidence="3" key="1">
    <citation type="submission" date="2020-09" db="EMBL/GenBank/DDBJ databases">
        <authorList>
            <person name="Kikuchi T."/>
        </authorList>
    </citation>
    <scope>NUCLEOTIDE SEQUENCE</scope>
    <source>
        <strain evidence="3">SH1</strain>
    </source>
</reference>
<evidence type="ECO:0000313" key="4">
    <source>
        <dbReference type="Proteomes" id="UP000614601"/>
    </source>
</evidence>
<dbReference type="EMBL" id="CAJFDH010000003">
    <property type="protein sequence ID" value="CAD5215758.1"/>
    <property type="molecule type" value="Genomic_DNA"/>
</dbReference>
<evidence type="ECO:0000256" key="2">
    <source>
        <dbReference type="SAM" id="SignalP"/>
    </source>
</evidence>
<dbReference type="EMBL" id="CAJFCW020000003">
    <property type="protein sequence ID" value="CAG9104716.1"/>
    <property type="molecule type" value="Genomic_DNA"/>
</dbReference>
<sequence length="286" mass="33194">MLILMCFMVFRFVSGAFQCSSENEYTVHQNSVAPSFRAREKMFLFEWPCECEYDWRDMFCARLNVYKQLTMQQSPSVCICRKMNEKKDCSQFLTRCFPSAKKRVNDCSCCLKQPDEYCRQLDCKNMKPDFGDTANVSCLCYTQDNYPEFLCGQTKKSTRENMYRQKQLANWPYPERITFAVATESTKEAKPSRLDSVQKGHDNPLLIPLTIAGVVAVLFVLIFVVIVVFIHRTSHRPVDFEPVDIKPSVPVESRMRHMNGDKLNVIDETELHPLNSKQTEPPKVFV</sequence>
<keyword evidence="1" id="KW-0472">Membrane</keyword>
<accession>A0A811KK90</accession>
<feature type="signal peptide" evidence="2">
    <location>
        <begin position="1"/>
        <end position="15"/>
    </location>
</feature>
<organism evidence="3 4">
    <name type="scientific">Bursaphelenchus okinawaensis</name>
    <dbReference type="NCBI Taxonomy" id="465554"/>
    <lineage>
        <taxon>Eukaryota</taxon>
        <taxon>Metazoa</taxon>
        <taxon>Ecdysozoa</taxon>
        <taxon>Nematoda</taxon>
        <taxon>Chromadorea</taxon>
        <taxon>Rhabditida</taxon>
        <taxon>Tylenchina</taxon>
        <taxon>Tylenchomorpha</taxon>
        <taxon>Aphelenchoidea</taxon>
        <taxon>Aphelenchoididae</taxon>
        <taxon>Bursaphelenchus</taxon>
    </lineage>
</organism>
<dbReference type="OrthoDB" id="5876963at2759"/>
<comment type="caution">
    <text evidence="3">The sequence shown here is derived from an EMBL/GenBank/DDBJ whole genome shotgun (WGS) entry which is preliminary data.</text>
</comment>
<protein>
    <submittedName>
        <fullName evidence="3">Uncharacterized protein</fullName>
    </submittedName>
</protein>
<dbReference type="AlphaFoldDB" id="A0A811KK90"/>
<gene>
    <name evidence="3" type="ORF">BOKJ2_LOCUS6253</name>
</gene>
<dbReference type="Proteomes" id="UP000614601">
    <property type="component" value="Unassembled WGS sequence"/>
</dbReference>
<feature type="chain" id="PRO_5036221023" evidence="2">
    <location>
        <begin position="16"/>
        <end position="286"/>
    </location>
</feature>
<evidence type="ECO:0000256" key="1">
    <source>
        <dbReference type="SAM" id="Phobius"/>
    </source>
</evidence>
<keyword evidence="2" id="KW-0732">Signal</keyword>
<feature type="transmembrane region" description="Helical" evidence="1">
    <location>
        <begin position="205"/>
        <end position="230"/>
    </location>
</feature>
<evidence type="ECO:0000313" key="3">
    <source>
        <dbReference type="EMBL" id="CAD5215758.1"/>
    </source>
</evidence>
<keyword evidence="1" id="KW-0812">Transmembrane</keyword>
<keyword evidence="1" id="KW-1133">Transmembrane helix</keyword>
<proteinExistence type="predicted"/>